<evidence type="ECO:0000313" key="4">
    <source>
        <dbReference type="Proteomes" id="UP000179221"/>
    </source>
</evidence>
<evidence type="ECO:0000259" key="2">
    <source>
        <dbReference type="PROSITE" id="PS50164"/>
    </source>
</evidence>
<dbReference type="SUPFAM" id="SSF82771">
    <property type="entry name" value="GIY-YIG endonuclease"/>
    <property type="match status" value="1"/>
</dbReference>
<dbReference type="CDD" id="cd10449">
    <property type="entry name" value="GIY-YIG_SLX1_like"/>
    <property type="match status" value="1"/>
</dbReference>
<dbReference type="EMBL" id="MGGL01000014">
    <property type="protein sequence ID" value="OGM26303.1"/>
    <property type="molecule type" value="Genomic_DNA"/>
</dbReference>
<sequence length="87" mass="10412">MHYVYVIQSIKSYEIYIGSTKNLKLRLGKHNANKNTSTKNRGPWMLIYTEVYRSKDDATEREFRLKYYGRALAQLKRRLVRSLLKPE</sequence>
<dbReference type="Gene3D" id="3.40.1440.10">
    <property type="entry name" value="GIY-YIG endonuclease"/>
    <property type="match status" value="1"/>
</dbReference>
<dbReference type="InterPro" id="IPR050190">
    <property type="entry name" value="UPF0213_domain"/>
</dbReference>
<accession>A0A1F7YG75</accession>
<dbReference type="PANTHER" id="PTHR34477:SF1">
    <property type="entry name" value="UPF0213 PROTEIN YHBQ"/>
    <property type="match status" value="1"/>
</dbReference>
<comment type="caution">
    <text evidence="3">The sequence shown here is derived from an EMBL/GenBank/DDBJ whole genome shotgun (WGS) entry which is preliminary data.</text>
</comment>
<proteinExistence type="inferred from homology"/>
<name>A0A1F7YG75_9BACT</name>
<dbReference type="AlphaFoldDB" id="A0A1F7YG75"/>
<protein>
    <recommendedName>
        <fullName evidence="2">GIY-YIG domain-containing protein</fullName>
    </recommendedName>
</protein>
<feature type="domain" description="GIY-YIG" evidence="2">
    <location>
        <begin position="1"/>
        <end position="78"/>
    </location>
</feature>
<dbReference type="PROSITE" id="PS50164">
    <property type="entry name" value="GIY_YIG"/>
    <property type="match status" value="1"/>
</dbReference>
<dbReference type="Pfam" id="PF01541">
    <property type="entry name" value="GIY-YIG"/>
    <property type="match status" value="1"/>
</dbReference>
<evidence type="ECO:0000313" key="3">
    <source>
        <dbReference type="EMBL" id="OGM26303.1"/>
    </source>
</evidence>
<dbReference type="PANTHER" id="PTHR34477">
    <property type="entry name" value="UPF0213 PROTEIN YHBQ"/>
    <property type="match status" value="1"/>
</dbReference>
<comment type="similarity">
    <text evidence="1">Belongs to the UPF0213 family.</text>
</comment>
<reference evidence="3 4" key="1">
    <citation type="journal article" date="2016" name="Nat. Commun.">
        <title>Thousands of microbial genomes shed light on interconnected biogeochemical processes in an aquifer system.</title>
        <authorList>
            <person name="Anantharaman K."/>
            <person name="Brown C.T."/>
            <person name="Hug L.A."/>
            <person name="Sharon I."/>
            <person name="Castelle C.J."/>
            <person name="Probst A.J."/>
            <person name="Thomas B.C."/>
            <person name="Singh A."/>
            <person name="Wilkins M.J."/>
            <person name="Karaoz U."/>
            <person name="Brodie E.L."/>
            <person name="Williams K.H."/>
            <person name="Hubbard S.S."/>
            <person name="Banfield J.F."/>
        </authorList>
    </citation>
    <scope>NUCLEOTIDE SEQUENCE [LARGE SCALE GENOMIC DNA]</scope>
</reference>
<dbReference type="InterPro" id="IPR035901">
    <property type="entry name" value="GIY-YIG_endonuc_sf"/>
</dbReference>
<gene>
    <name evidence="3" type="ORF">A2628_03820</name>
</gene>
<dbReference type="Proteomes" id="UP000179221">
    <property type="component" value="Unassembled WGS sequence"/>
</dbReference>
<dbReference type="InterPro" id="IPR000305">
    <property type="entry name" value="GIY-YIG_endonuc"/>
</dbReference>
<evidence type="ECO:0000256" key="1">
    <source>
        <dbReference type="ARBA" id="ARBA00007435"/>
    </source>
</evidence>
<organism evidence="3 4">
    <name type="scientific">Candidatus Woesebacteria bacterium RIFCSPHIGHO2_01_FULL_40_22</name>
    <dbReference type="NCBI Taxonomy" id="1802499"/>
    <lineage>
        <taxon>Bacteria</taxon>
        <taxon>Candidatus Woeseibacteriota</taxon>
    </lineage>
</organism>